<dbReference type="Proteomes" id="UP000192223">
    <property type="component" value="Unplaced"/>
</dbReference>
<dbReference type="InterPro" id="IPR036396">
    <property type="entry name" value="Cyt_P450_sf"/>
</dbReference>
<evidence type="ECO:0000256" key="3">
    <source>
        <dbReference type="ARBA" id="ARBA00022617"/>
    </source>
</evidence>
<keyword evidence="5 9" id="KW-0560">Oxidoreductase</keyword>
<keyword evidence="3 8" id="KW-0349">Heme</keyword>
<dbReference type="PANTHER" id="PTHR24279">
    <property type="entry name" value="CYTOCHROME P450"/>
    <property type="match status" value="1"/>
</dbReference>
<evidence type="ECO:0000256" key="6">
    <source>
        <dbReference type="ARBA" id="ARBA00023004"/>
    </source>
</evidence>
<evidence type="ECO:0000256" key="1">
    <source>
        <dbReference type="ARBA" id="ARBA00001971"/>
    </source>
</evidence>
<proteinExistence type="inferred from homology"/>
<evidence type="ECO:0000313" key="13">
    <source>
        <dbReference type="RefSeq" id="XP_018327233.1"/>
    </source>
</evidence>
<dbReference type="KEGG" id="apln:108738345"/>
<evidence type="ECO:0000256" key="4">
    <source>
        <dbReference type="ARBA" id="ARBA00022723"/>
    </source>
</evidence>
<comment type="similarity">
    <text evidence="2 9">Belongs to the cytochrome P450 family.</text>
</comment>
<dbReference type="RefSeq" id="XP_018327231.1">
    <property type="nucleotide sequence ID" value="XM_018471729.1"/>
</dbReference>
<evidence type="ECO:0000313" key="14">
    <source>
        <dbReference type="RefSeq" id="XP_018327234.1"/>
    </source>
</evidence>
<reference evidence="11 12" key="1">
    <citation type="submission" date="2025-04" db="UniProtKB">
        <authorList>
            <consortium name="RefSeq"/>
        </authorList>
    </citation>
    <scope>IDENTIFICATION</scope>
    <source>
        <tissue evidence="11 12">Entire body</tissue>
    </source>
</reference>
<dbReference type="AlphaFoldDB" id="A0A1W4X359"/>
<protein>
    <submittedName>
        <fullName evidence="11 12">Probable cytochrome P450 49a1 isoform X1</fullName>
    </submittedName>
</protein>
<dbReference type="GO" id="GO:0020037">
    <property type="term" value="F:heme binding"/>
    <property type="evidence" value="ECO:0007669"/>
    <property type="project" value="InterPro"/>
</dbReference>
<dbReference type="OrthoDB" id="3945418at2759"/>
<evidence type="ECO:0000256" key="5">
    <source>
        <dbReference type="ARBA" id="ARBA00023002"/>
    </source>
</evidence>
<keyword evidence="10" id="KW-1185">Reference proteome</keyword>
<keyword evidence="6 8" id="KW-0408">Iron</keyword>
<keyword evidence="4 8" id="KW-0479">Metal-binding</keyword>
<evidence type="ECO:0000313" key="11">
    <source>
        <dbReference type="RefSeq" id="XP_018327231.1"/>
    </source>
</evidence>
<evidence type="ECO:0000256" key="2">
    <source>
        <dbReference type="ARBA" id="ARBA00010617"/>
    </source>
</evidence>
<dbReference type="STRING" id="224129.A0A1W4X359"/>
<dbReference type="InterPro" id="IPR050479">
    <property type="entry name" value="CYP11_CYP27_families"/>
</dbReference>
<dbReference type="InterPro" id="IPR001128">
    <property type="entry name" value="Cyt_P450"/>
</dbReference>
<dbReference type="PANTHER" id="PTHR24279:SF120">
    <property type="entry name" value="CYTOCHROME P450"/>
    <property type="match status" value="1"/>
</dbReference>
<dbReference type="RefSeq" id="XP_018327234.1">
    <property type="nucleotide sequence ID" value="XM_018471732.1"/>
</dbReference>
<evidence type="ECO:0000256" key="9">
    <source>
        <dbReference type="RuleBase" id="RU000461"/>
    </source>
</evidence>
<comment type="cofactor">
    <cofactor evidence="1 8">
        <name>heme</name>
        <dbReference type="ChEBI" id="CHEBI:30413"/>
    </cofactor>
</comment>
<dbReference type="GO" id="GO:0004497">
    <property type="term" value="F:monooxygenase activity"/>
    <property type="evidence" value="ECO:0007669"/>
    <property type="project" value="UniProtKB-KW"/>
</dbReference>
<dbReference type="RefSeq" id="XP_018327233.1">
    <property type="nucleotide sequence ID" value="XM_018471731.1"/>
</dbReference>
<sequence>MTTKCISSIKSFKELPTLPTWPIIGHAYLFLPGGKYKSERLSEAVEDLKEILGPIFRLRLGGTDMVITTDADHTEILFRNEGKLPSRPPFPALLHYRKEAFNSIGIVPGNGKEWYRFRSYVLPLLKKNLVQSYQAKHDAIASTFVDYIKKHRTENRTMEDLYKHLLKFSIEAISITSPGKRFHCLLENTVETEQIIKASIGFMDGLYKTFIGPPIWKLYKTNAYKQLEFSHETIYGVIKDTLEDMKHQQQKDPETLLKQNPFMYSLLNNKAMNWNDIIMVALEIFLGGLDATSATLALTLHYLAHNKKAQSRAREEVLQSQQEYKYLKACLKETLRLKPTAGANSRFLANDTVIEGFEVPSGTLVTAFSSITSTDAKYFDNPKSYVPERWLRDHRRNIHPFASLPFGYGPRMCPGRRLAEQEMITLLKNVLLNFEITSLESPEIGMIYRMNRIPDRPINIQFLDLKL</sequence>
<accession>A0A1W4X359</accession>
<dbReference type="PROSITE" id="PS00086">
    <property type="entry name" value="CYTOCHROME_P450"/>
    <property type="match status" value="1"/>
</dbReference>
<dbReference type="Gene3D" id="1.10.630.10">
    <property type="entry name" value="Cytochrome P450"/>
    <property type="match status" value="1"/>
</dbReference>
<dbReference type="InterPro" id="IPR002401">
    <property type="entry name" value="Cyt_P450_E_grp-I"/>
</dbReference>
<dbReference type="SUPFAM" id="SSF48264">
    <property type="entry name" value="Cytochrome P450"/>
    <property type="match status" value="1"/>
</dbReference>
<dbReference type="GO" id="GO:0016705">
    <property type="term" value="F:oxidoreductase activity, acting on paired donors, with incorporation or reduction of molecular oxygen"/>
    <property type="evidence" value="ECO:0007669"/>
    <property type="project" value="InterPro"/>
</dbReference>
<name>A0A1W4X359_AGRPL</name>
<dbReference type="PRINTS" id="PR00463">
    <property type="entry name" value="EP450I"/>
</dbReference>
<dbReference type="Pfam" id="PF00067">
    <property type="entry name" value="p450"/>
    <property type="match status" value="1"/>
</dbReference>
<organism evidence="10 12">
    <name type="scientific">Agrilus planipennis</name>
    <name type="common">Emerald ash borer</name>
    <name type="synonym">Agrilus marcopoli</name>
    <dbReference type="NCBI Taxonomy" id="224129"/>
    <lineage>
        <taxon>Eukaryota</taxon>
        <taxon>Metazoa</taxon>
        <taxon>Ecdysozoa</taxon>
        <taxon>Arthropoda</taxon>
        <taxon>Hexapoda</taxon>
        <taxon>Insecta</taxon>
        <taxon>Pterygota</taxon>
        <taxon>Neoptera</taxon>
        <taxon>Endopterygota</taxon>
        <taxon>Coleoptera</taxon>
        <taxon>Polyphaga</taxon>
        <taxon>Elateriformia</taxon>
        <taxon>Buprestoidea</taxon>
        <taxon>Buprestidae</taxon>
        <taxon>Agrilinae</taxon>
        <taxon>Agrilus</taxon>
    </lineage>
</organism>
<dbReference type="PRINTS" id="PR00385">
    <property type="entry name" value="P450"/>
</dbReference>
<gene>
    <name evidence="11 12 13 14" type="primary">LOC108738345</name>
</gene>
<evidence type="ECO:0000313" key="10">
    <source>
        <dbReference type="Proteomes" id="UP000192223"/>
    </source>
</evidence>
<keyword evidence="7 9" id="KW-0503">Monooxygenase</keyword>
<evidence type="ECO:0000313" key="12">
    <source>
        <dbReference type="RefSeq" id="XP_018327232.1"/>
    </source>
</evidence>
<evidence type="ECO:0000256" key="7">
    <source>
        <dbReference type="ARBA" id="ARBA00023033"/>
    </source>
</evidence>
<dbReference type="GeneID" id="108738345"/>
<dbReference type="CDD" id="cd11054">
    <property type="entry name" value="CYP24A1-like"/>
    <property type="match status" value="1"/>
</dbReference>
<dbReference type="RefSeq" id="XP_018327232.1">
    <property type="nucleotide sequence ID" value="XM_018471730.1"/>
</dbReference>
<dbReference type="InterPro" id="IPR017972">
    <property type="entry name" value="Cyt_P450_CS"/>
</dbReference>
<feature type="binding site" description="axial binding residue" evidence="8">
    <location>
        <position position="413"/>
    </location>
    <ligand>
        <name>heme</name>
        <dbReference type="ChEBI" id="CHEBI:30413"/>
    </ligand>
    <ligandPart>
        <name>Fe</name>
        <dbReference type="ChEBI" id="CHEBI:18248"/>
    </ligandPart>
</feature>
<dbReference type="GO" id="GO:0005506">
    <property type="term" value="F:iron ion binding"/>
    <property type="evidence" value="ECO:0007669"/>
    <property type="project" value="InterPro"/>
</dbReference>
<evidence type="ECO:0000256" key="8">
    <source>
        <dbReference type="PIRSR" id="PIRSR602401-1"/>
    </source>
</evidence>